<evidence type="ECO:0000259" key="2">
    <source>
        <dbReference type="Pfam" id="PF24883"/>
    </source>
</evidence>
<organism evidence="3 4">
    <name type="scientific">Marasmius tenuissimus</name>
    <dbReference type="NCBI Taxonomy" id="585030"/>
    <lineage>
        <taxon>Eukaryota</taxon>
        <taxon>Fungi</taxon>
        <taxon>Dikarya</taxon>
        <taxon>Basidiomycota</taxon>
        <taxon>Agaricomycotina</taxon>
        <taxon>Agaricomycetes</taxon>
        <taxon>Agaricomycetidae</taxon>
        <taxon>Agaricales</taxon>
        <taxon>Marasmiineae</taxon>
        <taxon>Marasmiaceae</taxon>
        <taxon>Marasmius</taxon>
    </lineage>
</organism>
<proteinExistence type="predicted"/>
<keyword evidence="4" id="KW-1185">Reference proteome</keyword>
<evidence type="ECO:0000256" key="1">
    <source>
        <dbReference type="ARBA" id="ARBA00022737"/>
    </source>
</evidence>
<dbReference type="InterPro" id="IPR056884">
    <property type="entry name" value="NPHP3-like_N"/>
</dbReference>
<dbReference type="EMBL" id="JBBXMP010000098">
    <property type="protein sequence ID" value="KAL0062731.1"/>
    <property type="molecule type" value="Genomic_DNA"/>
</dbReference>
<name>A0ABR2ZNU5_9AGAR</name>
<accession>A0ABR2ZNU5</accession>
<dbReference type="Pfam" id="PF24883">
    <property type="entry name" value="NPHP3_N"/>
    <property type="match status" value="1"/>
</dbReference>
<gene>
    <name evidence="3" type="ORF">AAF712_010426</name>
</gene>
<comment type="caution">
    <text evidence="3">The sequence shown here is derived from an EMBL/GenBank/DDBJ whole genome shotgun (WGS) entry which is preliminary data.</text>
</comment>
<reference evidence="3 4" key="1">
    <citation type="submission" date="2024-05" db="EMBL/GenBank/DDBJ databases">
        <title>A draft genome resource for the thread blight pathogen Marasmius tenuissimus strain MS-2.</title>
        <authorList>
            <person name="Yulfo-Soto G.E."/>
            <person name="Baruah I.K."/>
            <person name="Amoako-Attah I."/>
            <person name="Bukari Y."/>
            <person name="Meinhardt L.W."/>
            <person name="Bailey B.A."/>
            <person name="Cohen S.P."/>
        </authorList>
    </citation>
    <scope>NUCLEOTIDE SEQUENCE [LARGE SCALE GENOMIC DNA]</scope>
    <source>
        <strain evidence="3 4">MS-2</strain>
    </source>
</reference>
<evidence type="ECO:0000313" key="4">
    <source>
        <dbReference type="Proteomes" id="UP001437256"/>
    </source>
</evidence>
<protein>
    <recommendedName>
        <fullName evidence="2">Nephrocystin 3-like N-terminal domain-containing protein</fullName>
    </recommendedName>
</protein>
<keyword evidence="1" id="KW-0677">Repeat</keyword>
<feature type="domain" description="Nephrocystin 3-like N-terminal" evidence="2">
    <location>
        <begin position="149"/>
        <end position="294"/>
    </location>
</feature>
<sequence>MSMETSLINCNVPQLATLFAPTTISSNAFLVFSNLTFHLRLCLVLIRLDKHITVKPPLWCNRNPIKAMSTQNTNSGRGTQINNNAAHQNVNYGEGQVNNFNTTLPEPLKCLWDAIAGVGASHKAEHQFARGACLRDFSEAAWCSFANGGWPKTNFSRYAGSRSYEEKGVLVSSFFFFRSDPRRNNPSALVPMIAHGLTTTTPLMQNYIEQKISTDPTILDAALEVQFRELVVDPALRWSSQRAIWGSPVGPHIVILDGLDECGNEETQLRILAIIRSAYEQTAQFPLRFLICSRPEAWIREAFCDEHLRKLLKVVVLDETFEPNRDIREYYLHHFREIASSPKYNHIPFPSPWPSERDLEILVERACGQFVYAATVIRFIKLAYEHPIVQLRIIIERTRPRQGTSPYQQLDVLYDLILSVHPNREELLSVLAAVLVLPGNVRSSACIELVLGLPEGQVELTLRGMHSVMDIHGRGDEIRVHHTSFTDYLADQTRSLDFHINKKKQKRPIARQWLQNLTTSRIRTYR</sequence>
<evidence type="ECO:0000313" key="3">
    <source>
        <dbReference type="EMBL" id="KAL0062731.1"/>
    </source>
</evidence>
<dbReference type="Proteomes" id="UP001437256">
    <property type="component" value="Unassembled WGS sequence"/>
</dbReference>